<dbReference type="InterPro" id="IPR013785">
    <property type="entry name" value="Aldolase_TIM"/>
</dbReference>
<dbReference type="Proteomes" id="UP000214646">
    <property type="component" value="Unassembled WGS sequence"/>
</dbReference>
<evidence type="ECO:0000313" key="17">
    <source>
        <dbReference type="Proteomes" id="UP000214646"/>
    </source>
</evidence>
<comment type="catalytic activity">
    <reaction evidence="12 13">
        <text>(4R,5S)-dethiobiotin + (sulfur carrier)-SH + 2 reduced [2Fe-2S]-[ferredoxin] + 2 S-adenosyl-L-methionine = (sulfur carrier)-H + biotin + 2 5'-deoxyadenosine + 2 L-methionine + 2 oxidized [2Fe-2S]-[ferredoxin]</text>
        <dbReference type="Rhea" id="RHEA:22060"/>
        <dbReference type="Rhea" id="RHEA-COMP:10000"/>
        <dbReference type="Rhea" id="RHEA-COMP:10001"/>
        <dbReference type="Rhea" id="RHEA-COMP:14737"/>
        <dbReference type="Rhea" id="RHEA-COMP:14739"/>
        <dbReference type="ChEBI" id="CHEBI:17319"/>
        <dbReference type="ChEBI" id="CHEBI:29917"/>
        <dbReference type="ChEBI" id="CHEBI:33737"/>
        <dbReference type="ChEBI" id="CHEBI:33738"/>
        <dbReference type="ChEBI" id="CHEBI:57586"/>
        <dbReference type="ChEBI" id="CHEBI:57844"/>
        <dbReference type="ChEBI" id="CHEBI:59789"/>
        <dbReference type="ChEBI" id="CHEBI:64428"/>
        <dbReference type="ChEBI" id="CHEBI:149473"/>
        <dbReference type="EC" id="2.8.1.6"/>
    </reaction>
</comment>
<dbReference type="HAMAP" id="MF_01694">
    <property type="entry name" value="BioB"/>
    <property type="match status" value="1"/>
</dbReference>
<keyword evidence="11 13" id="KW-0411">Iron-sulfur</keyword>
<dbReference type="InterPro" id="IPR024177">
    <property type="entry name" value="Biotin_synthase"/>
</dbReference>
<evidence type="ECO:0000256" key="13">
    <source>
        <dbReference type="HAMAP-Rule" id="MF_01694"/>
    </source>
</evidence>
<dbReference type="CDD" id="cd01335">
    <property type="entry name" value="Radical_SAM"/>
    <property type="match status" value="1"/>
</dbReference>
<comment type="cofactor">
    <cofactor evidence="14">
        <name>[2Fe-2S] cluster</name>
        <dbReference type="ChEBI" id="CHEBI:190135"/>
    </cofactor>
    <text evidence="14">Binds 1 [2Fe-2S] cluster. The cluster is coordinated with 3 cysteines and 1 arginine.</text>
</comment>
<dbReference type="SFLD" id="SFLDF00272">
    <property type="entry name" value="biotin_synthase"/>
    <property type="match status" value="1"/>
</dbReference>
<keyword evidence="5 13" id="KW-0808">Transferase</keyword>
<comment type="pathway">
    <text evidence="1 13">Cofactor biosynthesis; biotin biosynthesis; biotin from 7,8-diaminononanoate: step 2/2.</text>
</comment>
<comment type="similarity">
    <text evidence="2 13">Belongs to the radical SAM superfamily. Biotin synthase family.</text>
</comment>
<dbReference type="Pfam" id="PF06968">
    <property type="entry name" value="BATS"/>
    <property type="match status" value="1"/>
</dbReference>
<feature type="binding site" evidence="13 14">
    <location>
        <position position="184"/>
    </location>
    <ligand>
        <name>[2Fe-2S] cluster</name>
        <dbReference type="ChEBI" id="CHEBI:190135"/>
    </ligand>
</feature>
<dbReference type="PIRSF" id="PIRSF001619">
    <property type="entry name" value="Biotin_synth"/>
    <property type="match status" value="1"/>
</dbReference>
<dbReference type="GO" id="GO:0051539">
    <property type="term" value="F:4 iron, 4 sulfur cluster binding"/>
    <property type="evidence" value="ECO:0007669"/>
    <property type="project" value="UniProtKB-KW"/>
</dbReference>
<dbReference type="SUPFAM" id="SSF102114">
    <property type="entry name" value="Radical SAM enzymes"/>
    <property type="match status" value="1"/>
</dbReference>
<dbReference type="OrthoDB" id="9786826at2"/>
<gene>
    <name evidence="13" type="primary">bioB</name>
    <name evidence="16" type="ORF">FRUB_10557</name>
</gene>
<name>A0A225DBB4_9BACT</name>
<dbReference type="PROSITE" id="PS51918">
    <property type="entry name" value="RADICAL_SAM"/>
    <property type="match status" value="1"/>
</dbReference>
<comment type="caution">
    <text evidence="16">The sequence shown here is derived from an EMBL/GenBank/DDBJ whole genome shotgun (WGS) entry which is preliminary data.</text>
</comment>
<protein>
    <recommendedName>
        <fullName evidence="3 13">Biotin synthase</fullName>
        <ecNumber evidence="3 13">2.8.1.6</ecNumber>
    </recommendedName>
</protein>
<keyword evidence="4 13" id="KW-0004">4Fe-4S</keyword>
<sequence length="332" mass="36389">MKTLDEFQAVYHLPLPDLMFRAAEVHRQYRDYRDIQRCALLSIKTGGCPEDCGYCSQSAHYETPVAREPLMSVGEVRQRAEEAKARGATRFCMGAAWRSPKDGPEFDRVLDMVRVVRDLDMEACVTLGMLSASQAERLAEAGLTAYNHNLDTSREYYSQVITTRTYDDRLDTLKHVSKAGIQVCSGGILGMGETENDRLLMLAELAQLDPPPESVPVNCLMPGTGTPMEGAKPVDSIELVRLIATARIAFPKARVRLSAGRDRMSRELQILCFLAGADSIFFGEKLLTAPNPTHDADADLFRAMGFDVPAAVSTGSCRTALPVTVSSCSPCS</sequence>
<dbReference type="GO" id="GO:0051537">
    <property type="term" value="F:2 iron, 2 sulfur cluster binding"/>
    <property type="evidence" value="ECO:0007669"/>
    <property type="project" value="UniProtKB-KW"/>
</dbReference>
<evidence type="ECO:0000256" key="5">
    <source>
        <dbReference type="ARBA" id="ARBA00022679"/>
    </source>
</evidence>
<dbReference type="InterPro" id="IPR007197">
    <property type="entry name" value="rSAM"/>
</dbReference>
<dbReference type="Pfam" id="PF04055">
    <property type="entry name" value="Radical_SAM"/>
    <property type="match status" value="1"/>
</dbReference>
<feature type="binding site" evidence="13 14">
    <location>
        <position position="55"/>
    </location>
    <ligand>
        <name>[4Fe-4S] cluster</name>
        <dbReference type="ChEBI" id="CHEBI:49883"/>
        <note>4Fe-4S-S-AdoMet</note>
    </ligand>
</feature>
<evidence type="ECO:0000256" key="4">
    <source>
        <dbReference type="ARBA" id="ARBA00022485"/>
    </source>
</evidence>
<dbReference type="SMART" id="SM00729">
    <property type="entry name" value="Elp3"/>
    <property type="match status" value="1"/>
</dbReference>
<keyword evidence="10 13" id="KW-0408">Iron</keyword>
<dbReference type="SFLD" id="SFLDS00029">
    <property type="entry name" value="Radical_SAM"/>
    <property type="match status" value="1"/>
</dbReference>
<evidence type="ECO:0000256" key="8">
    <source>
        <dbReference type="ARBA" id="ARBA00022723"/>
    </source>
</evidence>
<feature type="binding site" evidence="13 14">
    <location>
        <position position="52"/>
    </location>
    <ligand>
        <name>[4Fe-4S] cluster</name>
        <dbReference type="ChEBI" id="CHEBI:49883"/>
        <note>4Fe-4S-S-AdoMet</note>
    </ligand>
</feature>
<feature type="domain" description="Radical SAM core" evidence="15">
    <location>
        <begin position="33"/>
        <end position="261"/>
    </location>
</feature>
<evidence type="ECO:0000256" key="3">
    <source>
        <dbReference type="ARBA" id="ARBA00012236"/>
    </source>
</evidence>
<keyword evidence="17" id="KW-1185">Reference proteome</keyword>
<evidence type="ECO:0000313" key="16">
    <source>
        <dbReference type="EMBL" id="OWK34586.1"/>
    </source>
</evidence>
<dbReference type="InterPro" id="IPR002684">
    <property type="entry name" value="Biotin_synth/BioAB"/>
</dbReference>
<dbReference type="GO" id="GO:0009102">
    <property type="term" value="P:biotin biosynthetic process"/>
    <property type="evidence" value="ECO:0007669"/>
    <property type="project" value="UniProtKB-UniRule"/>
</dbReference>
<evidence type="ECO:0000256" key="1">
    <source>
        <dbReference type="ARBA" id="ARBA00004942"/>
    </source>
</evidence>
<feature type="binding site" evidence="13 14">
    <location>
        <position position="256"/>
    </location>
    <ligand>
        <name>[2Fe-2S] cluster</name>
        <dbReference type="ChEBI" id="CHEBI:190135"/>
    </ligand>
</feature>
<dbReference type="SFLD" id="SFLDG01278">
    <property type="entry name" value="biotin_synthase_like"/>
    <property type="match status" value="1"/>
</dbReference>
<organism evidence="16 17">
    <name type="scientific">Fimbriiglobus ruber</name>
    <dbReference type="NCBI Taxonomy" id="1908690"/>
    <lineage>
        <taxon>Bacteria</taxon>
        <taxon>Pseudomonadati</taxon>
        <taxon>Planctomycetota</taxon>
        <taxon>Planctomycetia</taxon>
        <taxon>Gemmatales</taxon>
        <taxon>Gemmataceae</taxon>
        <taxon>Fimbriiglobus</taxon>
    </lineage>
</organism>
<keyword evidence="6 13" id="KW-0949">S-adenosyl-L-methionine</keyword>
<dbReference type="EMBL" id="NIDE01000020">
    <property type="protein sequence ID" value="OWK34586.1"/>
    <property type="molecule type" value="Genomic_DNA"/>
</dbReference>
<keyword evidence="9 13" id="KW-0093">Biotin biosynthesis</keyword>
<accession>A0A225DBB4</accession>
<comment type="function">
    <text evidence="13">Catalyzes the conversion of dethiobiotin (DTB) to biotin by the insertion of a sulfur atom into dethiobiotin via a radical-based mechanism.</text>
</comment>
<comment type="cofactor">
    <cofactor evidence="13 14">
        <name>[4Fe-4S] cluster</name>
        <dbReference type="ChEBI" id="CHEBI:49883"/>
    </cofactor>
    <text evidence="13 14">Binds 1 [4Fe-4S] cluster. The cluster is coordinated with 3 cysteines and an exchangeable S-adenosyl-L-methionine.</text>
</comment>
<keyword evidence="8 13" id="KW-0479">Metal-binding</keyword>
<feature type="binding site" evidence="13 14">
    <location>
        <position position="92"/>
    </location>
    <ligand>
        <name>[2Fe-2S] cluster</name>
        <dbReference type="ChEBI" id="CHEBI:190135"/>
    </ligand>
</feature>
<comment type="cofactor">
    <cofactor evidence="13">
        <name>[2Fe-2S] cluster</name>
        <dbReference type="ChEBI" id="CHEBI:190135"/>
    </cofactor>
    <text evidence="13">Binds 1 [2Fe-2S] cluster. The cluster is coordinated with 3 cysteines and 1 arginine.</text>
</comment>
<dbReference type="NCBIfam" id="TIGR00433">
    <property type="entry name" value="bioB"/>
    <property type="match status" value="1"/>
</dbReference>
<proteinExistence type="inferred from homology"/>
<evidence type="ECO:0000256" key="7">
    <source>
        <dbReference type="ARBA" id="ARBA00022714"/>
    </source>
</evidence>
<dbReference type="EC" id="2.8.1.6" evidence="3 13"/>
<evidence type="ECO:0000256" key="10">
    <source>
        <dbReference type="ARBA" id="ARBA00023004"/>
    </source>
</evidence>
<dbReference type="UniPathway" id="UPA00078">
    <property type="reaction ID" value="UER00162"/>
</dbReference>
<reference evidence="17" key="1">
    <citation type="submission" date="2017-06" db="EMBL/GenBank/DDBJ databases">
        <title>Genome analysis of Fimbriiglobus ruber SP5, the first member of the order Planctomycetales with confirmed chitinolytic capability.</title>
        <authorList>
            <person name="Ravin N.V."/>
            <person name="Rakitin A.L."/>
            <person name="Ivanova A.A."/>
            <person name="Beletsky A.V."/>
            <person name="Kulichevskaya I.S."/>
            <person name="Mardanov A.V."/>
            <person name="Dedysh S.N."/>
        </authorList>
    </citation>
    <scope>NUCLEOTIDE SEQUENCE [LARGE SCALE GENOMIC DNA]</scope>
    <source>
        <strain evidence="17">SP5</strain>
    </source>
</reference>
<evidence type="ECO:0000259" key="15">
    <source>
        <dbReference type="PROSITE" id="PS51918"/>
    </source>
</evidence>
<evidence type="ECO:0000256" key="2">
    <source>
        <dbReference type="ARBA" id="ARBA00010765"/>
    </source>
</evidence>
<comment type="subunit">
    <text evidence="13">Homodimer.</text>
</comment>
<dbReference type="InterPro" id="IPR006638">
    <property type="entry name" value="Elp3/MiaA/NifB-like_rSAM"/>
</dbReference>
<feature type="binding site" evidence="13 14">
    <location>
        <position position="124"/>
    </location>
    <ligand>
        <name>[2Fe-2S] cluster</name>
        <dbReference type="ChEBI" id="CHEBI:190135"/>
    </ligand>
</feature>
<dbReference type="AlphaFoldDB" id="A0A225DBB4"/>
<feature type="binding site" evidence="13 14">
    <location>
        <position position="48"/>
    </location>
    <ligand>
        <name>[4Fe-4S] cluster</name>
        <dbReference type="ChEBI" id="CHEBI:49883"/>
        <note>4Fe-4S-S-AdoMet</note>
    </ligand>
</feature>
<dbReference type="InterPro" id="IPR058240">
    <property type="entry name" value="rSAM_sf"/>
</dbReference>
<dbReference type="SFLD" id="SFLDG01060">
    <property type="entry name" value="BATS_domain_containing"/>
    <property type="match status" value="1"/>
</dbReference>
<evidence type="ECO:0000256" key="11">
    <source>
        <dbReference type="ARBA" id="ARBA00023014"/>
    </source>
</evidence>
<dbReference type="RefSeq" id="WP_088260843.1">
    <property type="nucleotide sequence ID" value="NZ_NIDE01000020.1"/>
</dbReference>
<dbReference type="GO" id="GO:0004076">
    <property type="term" value="F:biotin synthase activity"/>
    <property type="evidence" value="ECO:0007669"/>
    <property type="project" value="UniProtKB-UniRule"/>
</dbReference>
<evidence type="ECO:0000256" key="14">
    <source>
        <dbReference type="PIRSR" id="PIRSR001619-1"/>
    </source>
</evidence>
<keyword evidence="7 13" id="KW-0001">2Fe-2S</keyword>
<evidence type="ECO:0000256" key="6">
    <source>
        <dbReference type="ARBA" id="ARBA00022691"/>
    </source>
</evidence>
<evidence type="ECO:0000256" key="12">
    <source>
        <dbReference type="ARBA" id="ARBA00051157"/>
    </source>
</evidence>
<dbReference type="SMART" id="SM00876">
    <property type="entry name" value="BATS"/>
    <property type="match status" value="1"/>
</dbReference>
<dbReference type="InterPro" id="IPR010722">
    <property type="entry name" value="BATS_dom"/>
</dbReference>
<dbReference type="PANTHER" id="PTHR22976">
    <property type="entry name" value="BIOTIN SYNTHASE"/>
    <property type="match status" value="1"/>
</dbReference>
<dbReference type="GO" id="GO:0005506">
    <property type="term" value="F:iron ion binding"/>
    <property type="evidence" value="ECO:0007669"/>
    <property type="project" value="UniProtKB-UniRule"/>
</dbReference>
<evidence type="ECO:0000256" key="9">
    <source>
        <dbReference type="ARBA" id="ARBA00022756"/>
    </source>
</evidence>
<dbReference type="PANTHER" id="PTHR22976:SF2">
    <property type="entry name" value="BIOTIN SYNTHASE, MITOCHONDRIAL"/>
    <property type="match status" value="1"/>
</dbReference>
<dbReference type="Gene3D" id="3.20.20.70">
    <property type="entry name" value="Aldolase class I"/>
    <property type="match status" value="1"/>
</dbReference>